<reference evidence="5 6" key="1">
    <citation type="submission" date="2018-09" db="EMBL/GenBank/DDBJ databases">
        <title>Genome Sequence of Paenibacillus lautus Strain E7593-69, Azo Dye-Degrading Bacteria, Isolated from Commercial Tattoo Inks.</title>
        <authorList>
            <person name="Nho S.W."/>
            <person name="Kim S.-J."/>
            <person name="Kweon O."/>
            <person name="Cerniglia C.E."/>
        </authorList>
    </citation>
    <scope>NUCLEOTIDE SEQUENCE [LARGE SCALE GENOMIC DNA]</scope>
    <source>
        <strain evidence="5 6">E7593-69</strain>
    </source>
</reference>
<proteinExistence type="predicted"/>
<dbReference type="Proteomes" id="UP000266552">
    <property type="component" value="Chromosome"/>
</dbReference>
<evidence type="ECO:0000256" key="2">
    <source>
        <dbReference type="ARBA" id="ARBA00023125"/>
    </source>
</evidence>
<dbReference type="SUPFAM" id="SSF51215">
    <property type="entry name" value="Regulatory protein AraC"/>
    <property type="match status" value="1"/>
</dbReference>
<feature type="domain" description="HTH araC/xylS-type" evidence="4">
    <location>
        <begin position="185"/>
        <end position="285"/>
    </location>
</feature>
<dbReference type="PANTHER" id="PTHR43280:SF28">
    <property type="entry name" value="HTH-TYPE TRANSCRIPTIONAL ACTIVATOR RHAS"/>
    <property type="match status" value="1"/>
</dbReference>
<dbReference type="KEGG" id="plw:D5F53_16325"/>
<keyword evidence="3" id="KW-0804">Transcription</keyword>
<dbReference type="Gene3D" id="2.60.120.10">
    <property type="entry name" value="Jelly Rolls"/>
    <property type="match status" value="1"/>
</dbReference>
<evidence type="ECO:0000256" key="1">
    <source>
        <dbReference type="ARBA" id="ARBA00023015"/>
    </source>
</evidence>
<dbReference type="PROSITE" id="PS00041">
    <property type="entry name" value="HTH_ARAC_FAMILY_1"/>
    <property type="match status" value="1"/>
</dbReference>
<dbReference type="InterPro" id="IPR009057">
    <property type="entry name" value="Homeodomain-like_sf"/>
</dbReference>
<dbReference type="InterPro" id="IPR020449">
    <property type="entry name" value="Tscrpt_reg_AraC-type_HTH"/>
</dbReference>
<dbReference type="SUPFAM" id="SSF46689">
    <property type="entry name" value="Homeodomain-like"/>
    <property type="match status" value="1"/>
</dbReference>
<dbReference type="PRINTS" id="PR00032">
    <property type="entry name" value="HTHARAC"/>
</dbReference>
<organism evidence="5 6">
    <name type="scientific">Paenibacillus lautus</name>
    <name type="common">Bacillus lautus</name>
    <dbReference type="NCBI Taxonomy" id="1401"/>
    <lineage>
        <taxon>Bacteria</taxon>
        <taxon>Bacillati</taxon>
        <taxon>Bacillota</taxon>
        <taxon>Bacilli</taxon>
        <taxon>Bacillales</taxon>
        <taxon>Paenibacillaceae</taxon>
        <taxon>Paenibacillus</taxon>
    </lineage>
</organism>
<dbReference type="PANTHER" id="PTHR43280">
    <property type="entry name" value="ARAC-FAMILY TRANSCRIPTIONAL REGULATOR"/>
    <property type="match status" value="1"/>
</dbReference>
<protein>
    <submittedName>
        <fullName evidence="5">AraC family transcriptional regulator</fullName>
    </submittedName>
</protein>
<sequence length="290" mass="34327">MDFAVFHPYVLYATRYPFSKGQSNNNRHCYSSSLYLITEGRGIVRTCGRTHITDPGSLVYIPAGQPHDWIADSRDPMVHVCCYFDWAHVDRRNLADHPSVICYDMAQLNPSYVGPAFPYAIPEFMRVEKVSLWSDWFEKFYTGNQYENEHTYMRSVKTQSHFLQFMEFFLAFALQDDAIPDHRMNKLLQRLDQDILHGKLQPLETYYEELRISRGYFFELFKRSTGLPPTQYINQFRIHRAKEDLRNTDISITEIAEKFGFSSIHYFSKLFRQFNGLSPLEYRKHQMEAD</sequence>
<dbReference type="GO" id="GO:0043565">
    <property type="term" value="F:sequence-specific DNA binding"/>
    <property type="evidence" value="ECO:0007669"/>
    <property type="project" value="InterPro"/>
</dbReference>
<keyword evidence="1" id="KW-0805">Transcription regulation</keyword>
<evidence type="ECO:0000256" key="3">
    <source>
        <dbReference type="ARBA" id="ARBA00023163"/>
    </source>
</evidence>
<dbReference type="EMBL" id="CP032412">
    <property type="protein sequence ID" value="AYB44742.1"/>
    <property type="molecule type" value="Genomic_DNA"/>
</dbReference>
<dbReference type="AlphaFoldDB" id="A0A385TQ85"/>
<dbReference type="InterPro" id="IPR018060">
    <property type="entry name" value="HTH_AraC"/>
</dbReference>
<accession>A0A385TQ85</accession>
<evidence type="ECO:0000259" key="4">
    <source>
        <dbReference type="PROSITE" id="PS01124"/>
    </source>
</evidence>
<dbReference type="InterPro" id="IPR003313">
    <property type="entry name" value="AraC-bd"/>
</dbReference>
<dbReference type="RefSeq" id="WP_119848622.1">
    <property type="nucleotide sequence ID" value="NZ_CP032412.1"/>
</dbReference>
<name>A0A385TQ85_PAELA</name>
<dbReference type="InterPro" id="IPR018062">
    <property type="entry name" value="HTH_AraC-typ_CS"/>
</dbReference>
<dbReference type="Gene3D" id="1.10.10.60">
    <property type="entry name" value="Homeodomain-like"/>
    <property type="match status" value="2"/>
</dbReference>
<dbReference type="InterPro" id="IPR014710">
    <property type="entry name" value="RmlC-like_jellyroll"/>
</dbReference>
<dbReference type="InterPro" id="IPR037923">
    <property type="entry name" value="HTH-like"/>
</dbReference>
<dbReference type="Pfam" id="PF02311">
    <property type="entry name" value="AraC_binding"/>
    <property type="match status" value="1"/>
</dbReference>
<evidence type="ECO:0000313" key="6">
    <source>
        <dbReference type="Proteomes" id="UP000266552"/>
    </source>
</evidence>
<dbReference type="GO" id="GO:0003700">
    <property type="term" value="F:DNA-binding transcription factor activity"/>
    <property type="evidence" value="ECO:0007669"/>
    <property type="project" value="InterPro"/>
</dbReference>
<keyword evidence="2" id="KW-0238">DNA-binding</keyword>
<dbReference type="PROSITE" id="PS01124">
    <property type="entry name" value="HTH_ARAC_FAMILY_2"/>
    <property type="match status" value="1"/>
</dbReference>
<keyword evidence="6" id="KW-1185">Reference proteome</keyword>
<evidence type="ECO:0000313" key="5">
    <source>
        <dbReference type="EMBL" id="AYB44742.1"/>
    </source>
</evidence>
<dbReference type="Pfam" id="PF12833">
    <property type="entry name" value="HTH_18"/>
    <property type="match status" value="1"/>
</dbReference>
<gene>
    <name evidence="5" type="ORF">D5F53_16325</name>
</gene>
<dbReference type="SMART" id="SM00342">
    <property type="entry name" value="HTH_ARAC"/>
    <property type="match status" value="1"/>
</dbReference>